<dbReference type="AlphaFoldDB" id="A0A232ER71"/>
<sequence>ERSLLSENCSLTRKESELLIIATSLRHHIPDVGLDNIIQLIDCHLSSTVYKSKYKFLQPLPDYEFQEYYYCCKRILNFDSNNVAFCRKCQTRLLKSTLKDENKFFIYIPIEQQLEELINSSVYNNLRKECDESDVLNGDVYKRLRRKNVIQNNDISLQWNVDGVSLCKSSKKKLIHLQKEGLSCTTFLSKQKITIKVHTLFCTVDSVARPLVQCMKQFNGEYGCPFCMHNGEQVEVGRGTTRVYPWVFKEDRTNVKHMEYVEHALRLHKSYKGVKGPSIVSLLPYGNIINDYPPDYMHSCLLGVGKLFASAWFDSKNNQQKYYMGLKANEFNSRLLNIKPPNEITRTPTSHALRLHKSYKGVKGPSIVSLLPYGNIINDYPPDYMHSCLLGVGKLFASAWFDSKNNQQKYYMGLKANEFNSRILNIKPQNEITRTPTSVYDKYNANDWKNFILYYSTPCLDVLLDKKYLKHWYLFVYSLYMFSNPKISGHDFELGKNFLLKFVRQVEPLYHYRPL</sequence>
<name>A0A232ER71_9HYME</name>
<dbReference type="EMBL" id="NNAY01002651">
    <property type="protein sequence ID" value="OXU20865.1"/>
    <property type="molecule type" value="Genomic_DNA"/>
</dbReference>
<proteinExistence type="predicted"/>
<protein>
    <submittedName>
        <fullName evidence="1">Uncharacterized protein</fullName>
    </submittedName>
</protein>
<dbReference type="STRING" id="543379.A0A232ER71"/>
<reference evidence="1 2" key="1">
    <citation type="journal article" date="2017" name="Curr. Biol.">
        <title>The Evolution of Venom by Co-option of Single-Copy Genes.</title>
        <authorList>
            <person name="Martinson E.O."/>
            <person name="Mrinalini"/>
            <person name="Kelkar Y.D."/>
            <person name="Chang C.H."/>
            <person name="Werren J.H."/>
        </authorList>
    </citation>
    <scope>NUCLEOTIDE SEQUENCE [LARGE SCALE GENOMIC DNA]</scope>
    <source>
        <strain evidence="1 2">Alberta</strain>
        <tissue evidence="1">Whole body</tissue>
    </source>
</reference>
<evidence type="ECO:0000313" key="2">
    <source>
        <dbReference type="Proteomes" id="UP000215335"/>
    </source>
</evidence>
<accession>A0A232ER71</accession>
<keyword evidence="2" id="KW-1185">Reference proteome</keyword>
<feature type="non-terminal residue" evidence="1">
    <location>
        <position position="1"/>
    </location>
</feature>
<dbReference type="PANTHER" id="PTHR46579:SF1">
    <property type="entry name" value="F5_8 TYPE C DOMAIN-CONTAINING PROTEIN"/>
    <property type="match status" value="1"/>
</dbReference>
<gene>
    <name evidence="1" type="ORF">TSAR_007171</name>
</gene>
<evidence type="ECO:0000313" key="1">
    <source>
        <dbReference type="EMBL" id="OXU20865.1"/>
    </source>
</evidence>
<organism evidence="1 2">
    <name type="scientific">Trichomalopsis sarcophagae</name>
    <dbReference type="NCBI Taxonomy" id="543379"/>
    <lineage>
        <taxon>Eukaryota</taxon>
        <taxon>Metazoa</taxon>
        <taxon>Ecdysozoa</taxon>
        <taxon>Arthropoda</taxon>
        <taxon>Hexapoda</taxon>
        <taxon>Insecta</taxon>
        <taxon>Pterygota</taxon>
        <taxon>Neoptera</taxon>
        <taxon>Endopterygota</taxon>
        <taxon>Hymenoptera</taxon>
        <taxon>Apocrita</taxon>
        <taxon>Proctotrupomorpha</taxon>
        <taxon>Chalcidoidea</taxon>
        <taxon>Pteromalidae</taxon>
        <taxon>Pteromalinae</taxon>
        <taxon>Trichomalopsis</taxon>
    </lineage>
</organism>
<dbReference type="PANTHER" id="PTHR46579">
    <property type="entry name" value="F5/8 TYPE C DOMAIN-CONTAINING PROTEIN-RELATED"/>
    <property type="match status" value="1"/>
</dbReference>
<dbReference type="OrthoDB" id="7696251at2759"/>
<comment type="caution">
    <text evidence="1">The sequence shown here is derived from an EMBL/GenBank/DDBJ whole genome shotgun (WGS) entry which is preliminary data.</text>
</comment>
<dbReference type="Proteomes" id="UP000215335">
    <property type="component" value="Unassembled WGS sequence"/>
</dbReference>